<dbReference type="OrthoDB" id="654211at2759"/>
<keyword evidence="3" id="KW-0677">Repeat</keyword>
<dbReference type="Proteomes" id="UP000182334">
    <property type="component" value="Chromosome IV"/>
</dbReference>
<evidence type="ECO:0000256" key="7">
    <source>
        <dbReference type="PROSITE-ProRule" id="PRU00042"/>
    </source>
</evidence>
<accession>A0A1L0BQB7</accession>
<dbReference type="STRING" id="45354.A0A1L0BQB7"/>
<dbReference type="GO" id="GO:0008270">
    <property type="term" value="F:zinc ion binding"/>
    <property type="evidence" value="ECO:0007669"/>
    <property type="project" value="UniProtKB-KW"/>
</dbReference>
<sequence length="1008" mass="111360">MPPPQKKYICGFCARAFTRSEHKQRHERSHTNEKPFHCLYCTSAFVRRDLLQRHCRTVHNIRLVSRSHYKEERFSESSPKKLPLLVTVPMNKPGTTAGDDGLAKSVVDAGGIDHSSASVRPLNLGGVGGVGGGVSNITNAVGSTIPTDHASMSNHANTAPIPTHVAASVDQDASTKSSIPQYAYDSVTRPGIGPSHQSAPPTTHDHENDTHIMASAKALLQLAPAKSSRAQTQTLPGTSVYETVPRPVKTTSESGSDSPLTLVSLLDENAKSASRFDHRSGSISGPLGPLGTLGNPTNMAPSSSMATVGSMAAPVQNFIPSGIEHLSTSSPRLDLVQLLSIAKNLEKAYDSEDLQYPVNELFLVGYSVLSNEPYSVFLNFRRSLVENLHSHSSSSALSDFRLGIVYTVLAVGALTCPGNDYNCDEVATLFIKKAWNILVDKLIPQHTSLIFQSEILKNLYVLTYTYLRFFNNDLMLSYLEDSSHIILQNLAAAQNNMSEEIVLMNMDLFWSIYVLVSKYKINEAPPKFYSWFLAQKVFKDSTITLQQFMGNFLKSVTPLSEPFLNEIVICTLSNEVANLTFNQSLWIFDLRNSLHNAIILINKSVNKSVLLASTYSEIFEIFKKKLILNAPPKFKDLMDYYAFQISSPYHWGLLLATLREVNSTFNFDRFMKDNMARLFQKFGNALLEFFSANDCLSNGNSAYEINNNLGIVSFPIIFNYNLLKMNNVSLPVDVAKLNLVDIANLNSLILEWYITMVKILINLFSNNSPAKTQHVLADNTVLQCLMYMITEKEVHFSSASPEVYLQMFNELTKICDTWLNYFNKNTHLATFRMNVNRFLNDLFVLALNQEDFFIGDLYVTNESILIRNRRSKSISSIDTALNNSKMANSRGSISAGASGFGQVPLPAFANTGKVNSNYVLMNKTESSESPPLKARQPSQGFVAMSPSTSLPPLQGVAKLQFASGATSSTSLIISPPIAPPANSLILPPIHAQAREGDKSPLRGFKRVL</sequence>
<feature type="region of interest" description="Disordered" evidence="8">
    <location>
        <begin position="925"/>
        <end position="946"/>
    </location>
</feature>
<dbReference type="GO" id="GO:0005634">
    <property type="term" value="C:nucleus"/>
    <property type="evidence" value="ECO:0007669"/>
    <property type="project" value="UniProtKB-SubCell"/>
</dbReference>
<dbReference type="InterPro" id="IPR036236">
    <property type="entry name" value="Znf_C2H2_sf"/>
</dbReference>
<evidence type="ECO:0000256" key="3">
    <source>
        <dbReference type="ARBA" id="ARBA00022737"/>
    </source>
</evidence>
<evidence type="ECO:0000256" key="8">
    <source>
        <dbReference type="SAM" id="MobiDB-lite"/>
    </source>
</evidence>
<dbReference type="GO" id="GO:0000785">
    <property type="term" value="C:chromatin"/>
    <property type="evidence" value="ECO:0007669"/>
    <property type="project" value="TreeGrafter"/>
</dbReference>
<keyword evidence="5" id="KW-0862">Zinc</keyword>
<feature type="region of interest" description="Disordered" evidence="8">
    <location>
        <begin position="185"/>
        <end position="207"/>
    </location>
</feature>
<dbReference type="SMART" id="SM00355">
    <property type="entry name" value="ZnF_C2H2"/>
    <property type="match status" value="2"/>
</dbReference>
<dbReference type="EMBL" id="LT635759">
    <property type="protein sequence ID" value="SGZ53435.1"/>
    <property type="molecule type" value="Genomic_DNA"/>
</dbReference>
<organism evidence="10 11">
    <name type="scientific">Sungouiella intermedia</name>
    <dbReference type="NCBI Taxonomy" id="45354"/>
    <lineage>
        <taxon>Eukaryota</taxon>
        <taxon>Fungi</taxon>
        <taxon>Dikarya</taxon>
        <taxon>Ascomycota</taxon>
        <taxon>Saccharomycotina</taxon>
        <taxon>Pichiomycetes</taxon>
        <taxon>Metschnikowiaceae</taxon>
        <taxon>Sungouiella</taxon>
    </lineage>
</organism>
<dbReference type="PANTHER" id="PTHR40626">
    <property type="entry name" value="MIP31509P"/>
    <property type="match status" value="1"/>
</dbReference>
<comment type="subcellular location">
    <subcellularLocation>
        <location evidence="1">Nucleus</location>
    </subcellularLocation>
</comment>
<keyword evidence="4 7" id="KW-0863">Zinc-finger</keyword>
<dbReference type="GO" id="GO:0000981">
    <property type="term" value="F:DNA-binding transcription factor activity, RNA polymerase II-specific"/>
    <property type="evidence" value="ECO:0007669"/>
    <property type="project" value="InterPro"/>
</dbReference>
<evidence type="ECO:0000259" key="9">
    <source>
        <dbReference type="PROSITE" id="PS50157"/>
    </source>
</evidence>
<protein>
    <submittedName>
        <fullName evidence="10">CIC11C00000002866</fullName>
    </submittedName>
</protein>
<keyword evidence="6" id="KW-0539">Nucleus</keyword>
<reference evidence="10 11" key="1">
    <citation type="submission" date="2016-10" db="EMBL/GenBank/DDBJ databases">
        <authorList>
            <person name="de Groot N.N."/>
        </authorList>
    </citation>
    <scope>NUCLEOTIDE SEQUENCE [LARGE SCALE GENOMIC DNA]</scope>
    <source>
        <strain evidence="10 11">CBS 141442</strain>
    </source>
</reference>
<name>A0A1L0BQB7_9ASCO</name>
<dbReference type="Gene3D" id="3.30.160.60">
    <property type="entry name" value="Classic Zinc Finger"/>
    <property type="match status" value="2"/>
</dbReference>
<evidence type="ECO:0000256" key="4">
    <source>
        <dbReference type="ARBA" id="ARBA00022771"/>
    </source>
</evidence>
<gene>
    <name evidence="10" type="ORF">SAMEA4029010_CIC11G00000002866</name>
</gene>
<evidence type="ECO:0000256" key="6">
    <source>
        <dbReference type="ARBA" id="ARBA00023242"/>
    </source>
</evidence>
<dbReference type="GO" id="GO:0000978">
    <property type="term" value="F:RNA polymerase II cis-regulatory region sequence-specific DNA binding"/>
    <property type="evidence" value="ECO:0007669"/>
    <property type="project" value="InterPro"/>
</dbReference>
<keyword evidence="2" id="KW-0479">Metal-binding</keyword>
<dbReference type="PROSITE" id="PS50157">
    <property type="entry name" value="ZINC_FINGER_C2H2_2"/>
    <property type="match status" value="2"/>
</dbReference>
<dbReference type="PANTHER" id="PTHR40626:SF34">
    <property type="entry name" value="ZINC FINGER PROTEIN YGR067C"/>
    <property type="match status" value="1"/>
</dbReference>
<evidence type="ECO:0000313" key="11">
    <source>
        <dbReference type="Proteomes" id="UP000182334"/>
    </source>
</evidence>
<dbReference type="InterPro" id="IPR013087">
    <property type="entry name" value="Znf_C2H2_type"/>
</dbReference>
<evidence type="ECO:0000256" key="5">
    <source>
        <dbReference type="ARBA" id="ARBA00022833"/>
    </source>
</evidence>
<evidence type="ECO:0000256" key="1">
    <source>
        <dbReference type="ARBA" id="ARBA00004123"/>
    </source>
</evidence>
<evidence type="ECO:0000313" key="10">
    <source>
        <dbReference type="EMBL" id="SGZ53435.1"/>
    </source>
</evidence>
<keyword evidence="11" id="KW-1185">Reference proteome</keyword>
<feature type="domain" description="C2H2-type" evidence="9">
    <location>
        <begin position="36"/>
        <end position="59"/>
    </location>
</feature>
<feature type="domain" description="C2H2-type" evidence="9">
    <location>
        <begin position="8"/>
        <end position="35"/>
    </location>
</feature>
<proteinExistence type="predicted"/>
<dbReference type="AlphaFoldDB" id="A0A1L0BQB7"/>
<dbReference type="PROSITE" id="PS00028">
    <property type="entry name" value="ZINC_FINGER_C2H2_1"/>
    <property type="match status" value="2"/>
</dbReference>
<evidence type="ECO:0000256" key="2">
    <source>
        <dbReference type="ARBA" id="ARBA00022723"/>
    </source>
</evidence>
<dbReference type="SUPFAM" id="SSF57667">
    <property type="entry name" value="beta-beta-alpha zinc fingers"/>
    <property type="match status" value="1"/>
</dbReference>
<dbReference type="InterPro" id="IPR051059">
    <property type="entry name" value="VerF-like"/>
</dbReference>